<evidence type="ECO:0000313" key="2">
    <source>
        <dbReference type="EMBL" id="GJT15082.1"/>
    </source>
</evidence>
<comment type="caution">
    <text evidence="2">The sequence shown here is derived from an EMBL/GenBank/DDBJ whole genome shotgun (WGS) entry which is preliminary data.</text>
</comment>
<evidence type="ECO:0000313" key="3">
    <source>
        <dbReference type="Proteomes" id="UP001151760"/>
    </source>
</evidence>
<gene>
    <name evidence="2" type="ORF">Tco_0873788</name>
</gene>
<accession>A0ABQ5BMN2</accession>
<feature type="region of interest" description="Disordered" evidence="1">
    <location>
        <begin position="102"/>
        <end position="121"/>
    </location>
</feature>
<reference evidence="2" key="2">
    <citation type="submission" date="2022-01" db="EMBL/GenBank/DDBJ databases">
        <authorList>
            <person name="Yamashiro T."/>
            <person name="Shiraishi A."/>
            <person name="Satake H."/>
            <person name="Nakayama K."/>
        </authorList>
    </citation>
    <scope>NUCLEOTIDE SEQUENCE</scope>
</reference>
<evidence type="ECO:0000256" key="1">
    <source>
        <dbReference type="SAM" id="MobiDB-lite"/>
    </source>
</evidence>
<name>A0ABQ5BMN2_9ASTR</name>
<dbReference type="EMBL" id="BQNB010013368">
    <property type="protein sequence ID" value="GJT15082.1"/>
    <property type="molecule type" value="Genomic_DNA"/>
</dbReference>
<proteinExistence type="predicted"/>
<sequence length="191" mass="21444">MQFSVNEVSDMMKKIGYDNVAMEFYFKESNTELDKVDHSVYKEPVNVDHSISKAIILYEPSNSDKFLDNDADEVLDDISEDEWQERNRNVHNLVITEHVANKGNAVSEDESESEYGSNSDDSDFIVDEENLIHDVDDFDSGTHSWNEGVRKKAIRQLGKINKAAAVASLKSKIGSKASNDALGSAMYQAKE</sequence>
<protein>
    <submittedName>
        <fullName evidence="2">Uncharacterized protein</fullName>
    </submittedName>
</protein>
<reference evidence="2" key="1">
    <citation type="journal article" date="2022" name="Int. J. Mol. Sci.">
        <title>Draft Genome of Tanacetum Coccineum: Genomic Comparison of Closely Related Tanacetum-Family Plants.</title>
        <authorList>
            <person name="Yamashiro T."/>
            <person name="Shiraishi A."/>
            <person name="Nakayama K."/>
            <person name="Satake H."/>
        </authorList>
    </citation>
    <scope>NUCLEOTIDE SEQUENCE</scope>
</reference>
<organism evidence="2 3">
    <name type="scientific">Tanacetum coccineum</name>
    <dbReference type="NCBI Taxonomy" id="301880"/>
    <lineage>
        <taxon>Eukaryota</taxon>
        <taxon>Viridiplantae</taxon>
        <taxon>Streptophyta</taxon>
        <taxon>Embryophyta</taxon>
        <taxon>Tracheophyta</taxon>
        <taxon>Spermatophyta</taxon>
        <taxon>Magnoliopsida</taxon>
        <taxon>eudicotyledons</taxon>
        <taxon>Gunneridae</taxon>
        <taxon>Pentapetalae</taxon>
        <taxon>asterids</taxon>
        <taxon>campanulids</taxon>
        <taxon>Asterales</taxon>
        <taxon>Asteraceae</taxon>
        <taxon>Asteroideae</taxon>
        <taxon>Anthemideae</taxon>
        <taxon>Anthemidinae</taxon>
        <taxon>Tanacetum</taxon>
    </lineage>
</organism>
<dbReference type="Proteomes" id="UP001151760">
    <property type="component" value="Unassembled WGS sequence"/>
</dbReference>
<keyword evidence="3" id="KW-1185">Reference proteome</keyword>